<gene>
    <name evidence="3" type="ORF">SMACR_06067</name>
</gene>
<feature type="compositionally biased region" description="Low complexity" evidence="1">
    <location>
        <begin position="309"/>
        <end position="333"/>
    </location>
</feature>
<keyword evidence="2" id="KW-0472">Membrane</keyword>
<feature type="region of interest" description="Disordered" evidence="1">
    <location>
        <begin position="233"/>
        <end position="441"/>
    </location>
</feature>
<dbReference type="Proteomes" id="UP000433876">
    <property type="component" value="Unassembled WGS sequence"/>
</dbReference>
<evidence type="ECO:0000256" key="2">
    <source>
        <dbReference type="SAM" id="Phobius"/>
    </source>
</evidence>
<dbReference type="OMA" id="WEKDQQQ"/>
<dbReference type="AlphaFoldDB" id="A0A8S8ZFY9"/>
<feature type="compositionally biased region" description="Basic and acidic residues" evidence="1">
    <location>
        <begin position="427"/>
        <end position="441"/>
    </location>
</feature>
<proteinExistence type="predicted"/>
<feature type="compositionally biased region" description="Low complexity" evidence="1">
    <location>
        <begin position="156"/>
        <end position="168"/>
    </location>
</feature>
<feature type="transmembrane region" description="Helical" evidence="2">
    <location>
        <begin position="93"/>
        <end position="116"/>
    </location>
</feature>
<feature type="region of interest" description="Disordered" evidence="1">
    <location>
        <begin position="151"/>
        <end position="181"/>
    </location>
</feature>
<evidence type="ECO:0000256" key="1">
    <source>
        <dbReference type="SAM" id="MobiDB-lite"/>
    </source>
</evidence>
<feature type="compositionally biased region" description="Polar residues" evidence="1">
    <location>
        <begin position="370"/>
        <end position="381"/>
    </location>
</feature>
<name>A0A8S8ZFY9_SORMA</name>
<feature type="compositionally biased region" description="Basic and acidic residues" evidence="1">
    <location>
        <begin position="246"/>
        <end position="256"/>
    </location>
</feature>
<accession>A0A8S8ZFY9</accession>
<dbReference type="VEuPathDB" id="FungiDB:SMAC_06067"/>
<evidence type="ECO:0000313" key="3">
    <source>
        <dbReference type="EMBL" id="KAA8629547.1"/>
    </source>
</evidence>
<organism evidence="3 4">
    <name type="scientific">Sordaria macrospora</name>
    <dbReference type="NCBI Taxonomy" id="5147"/>
    <lineage>
        <taxon>Eukaryota</taxon>
        <taxon>Fungi</taxon>
        <taxon>Dikarya</taxon>
        <taxon>Ascomycota</taxon>
        <taxon>Pezizomycotina</taxon>
        <taxon>Sordariomycetes</taxon>
        <taxon>Sordariomycetidae</taxon>
        <taxon>Sordariales</taxon>
        <taxon>Sordariaceae</taxon>
        <taxon>Sordaria</taxon>
    </lineage>
</organism>
<dbReference type="EMBL" id="NMPR01000132">
    <property type="protein sequence ID" value="KAA8629547.1"/>
    <property type="molecule type" value="Genomic_DNA"/>
</dbReference>
<feature type="compositionally biased region" description="Basic residues" evidence="1">
    <location>
        <begin position="270"/>
        <end position="280"/>
    </location>
</feature>
<comment type="caution">
    <text evidence="3">The sequence shown here is derived from an EMBL/GenBank/DDBJ whole genome shotgun (WGS) entry which is preliminary data.</text>
</comment>
<evidence type="ECO:0000313" key="4">
    <source>
        <dbReference type="Proteomes" id="UP000433876"/>
    </source>
</evidence>
<sequence>MAPSSQAQSQPSLPILAAMSRRQYPVSLSSRSSVPSSSSSPSSPTFKRAAIDAILHIRASLASATQKRSNDPSCSPQPGVNLCEKPAEATSNVTWAVVGSVLAFVAATTIIVAYILHLRRKKVHKKEDQNDPFQMSDYGFDEAAAAEAARSKANLFRRSQQSSTTSFSKPSPPNPLERRLSFDDSPYAVSAAAGIRSSTTVGGDVIYSDISTPPGAALPVGVGMRGEGQLFGVPGIEGMDLGGMPMDRERERERSRSRARSSYSHSPHNGPRKQMQRRSRPASVQSAPFAPGHMTPPRGPRPGRGGDGASAASGSGLRSPLSDDASSASGRSSEMLRPPVDGDIDPLSGAAMLGPMPWEKDQQQDKVVVTETTMEKQSSNTRIEEEDETVNEPKGKNEIRLVAASEETRPVVQEEEEKPTAAQQETVEVKKEDNNEHATRI</sequence>
<keyword evidence="2" id="KW-1133">Transmembrane helix</keyword>
<protein>
    <submittedName>
        <fullName evidence="3">Uncharacterized protein</fullName>
    </submittedName>
</protein>
<keyword evidence="2" id="KW-0812">Transmembrane</keyword>
<reference evidence="3 4" key="1">
    <citation type="submission" date="2017-07" db="EMBL/GenBank/DDBJ databases">
        <title>Genome sequence of the Sordaria macrospora wild type strain R19027.</title>
        <authorList>
            <person name="Nowrousian M."/>
            <person name="Teichert I."/>
            <person name="Kueck U."/>
        </authorList>
    </citation>
    <scope>NUCLEOTIDE SEQUENCE [LARGE SCALE GENOMIC DNA]</scope>
    <source>
        <strain evidence="3 4">R19027</strain>
        <tissue evidence="3">Mycelium</tissue>
    </source>
</reference>